<dbReference type="SUPFAM" id="SSF57903">
    <property type="entry name" value="FYVE/PHD zinc finger"/>
    <property type="match status" value="1"/>
</dbReference>
<dbReference type="AlphaFoldDB" id="A0AAJ6QN16"/>
<dbReference type="RefSeq" id="XP_003738190.1">
    <property type="nucleotide sequence ID" value="XM_003738142.1"/>
</dbReference>
<evidence type="ECO:0000256" key="4">
    <source>
        <dbReference type="PROSITE-ProRule" id="PRU00091"/>
    </source>
</evidence>
<dbReference type="Pfam" id="PF01363">
    <property type="entry name" value="FYVE"/>
    <property type="match status" value="1"/>
</dbReference>
<feature type="coiled-coil region" evidence="5">
    <location>
        <begin position="242"/>
        <end position="269"/>
    </location>
</feature>
<evidence type="ECO:0000256" key="5">
    <source>
        <dbReference type="SAM" id="Coils"/>
    </source>
</evidence>
<dbReference type="InterPro" id="IPR013087">
    <property type="entry name" value="Znf_C2H2_type"/>
</dbReference>
<protein>
    <submittedName>
        <fullName evidence="8">Rabenosyn-5</fullName>
    </submittedName>
</protein>
<dbReference type="Proteomes" id="UP000694867">
    <property type="component" value="Unplaced"/>
</dbReference>
<dbReference type="InterPro" id="IPR011011">
    <property type="entry name" value="Znf_FYVE_PHD"/>
</dbReference>
<evidence type="ECO:0000256" key="2">
    <source>
        <dbReference type="ARBA" id="ARBA00022771"/>
    </source>
</evidence>
<dbReference type="InterPro" id="IPR052727">
    <property type="entry name" value="Rab4/Rab5_effector"/>
</dbReference>
<evidence type="ECO:0000256" key="3">
    <source>
        <dbReference type="ARBA" id="ARBA00022833"/>
    </source>
</evidence>
<dbReference type="PROSITE" id="PS00028">
    <property type="entry name" value="ZINC_FINGER_C2H2_1"/>
    <property type="match status" value="1"/>
</dbReference>
<keyword evidence="3" id="KW-0862">Zinc</keyword>
<gene>
    <name evidence="8" type="primary">LOC100905849</name>
</gene>
<proteinExistence type="predicted"/>
<organism evidence="7 8">
    <name type="scientific">Galendromus occidentalis</name>
    <name type="common">western predatory mite</name>
    <dbReference type="NCBI Taxonomy" id="34638"/>
    <lineage>
        <taxon>Eukaryota</taxon>
        <taxon>Metazoa</taxon>
        <taxon>Ecdysozoa</taxon>
        <taxon>Arthropoda</taxon>
        <taxon>Chelicerata</taxon>
        <taxon>Arachnida</taxon>
        <taxon>Acari</taxon>
        <taxon>Parasitiformes</taxon>
        <taxon>Mesostigmata</taxon>
        <taxon>Gamasina</taxon>
        <taxon>Phytoseioidea</taxon>
        <taxon>Phytoseiidae</taxon>
        <taxon>Typhlodrominae</taxon>
        <taxon>Galendromus</taxon>
    </lineage>
</organism>
<dbReference type="KEGG" id="goe:100905849"/>
<dbReference type="InterPro" id="IPR013083">
    <property type="entry name" value="Znf_RING/FYVE/PHD"/>
</dbReference>
<dbReference type="InterPro" id="IPR036531">
    <property type="entry name" value="Rbsn_Rab-bd_sf"/>
</dbReference>
<reference evidence="8" key="1">
    <citation type="submission" date="2025-08" db="UniProtKB">
        <authorList>
            <consortium name="RefSeq"/>
        </authorList>
    </citation>
    <scope>IDENTIFICATION</scope>
</reference>
<evidence type="ECO:0000313" key="8">
    <source>
        <dbReference type="RefSeq" id="XP_003738190.1"/>
    </source>
</evidence>
<dbReference type="CTD" id="34110"/>
<dbReference type="GeneID" id="100905849"/>
<dbReference type="Gene3D" id="4.10.860.20">
    <property type="entry name" value="Rabenosyn, Rab binding domain"/>
    <property type="match status" value="1"/>
</dbReference>
<sequence>MSEVREGLICPMCMKDLGTIAELSSHFETAHPGPEADSNEAIASFKEIFAKAKKKLLNEDRAPNGDRPRQQEANHVQQQQLVYNQLDIGEQLQPGFVIKHSDLFRKTRSDRLERYNMQINKLVIRLSKLLASGTPIGNDKKRREFEQKIVEWVDETLVSRCPTCAENFTPFLGRRKHHCRLCGAITCQDCSRFVENALAQQLLQGEIGSSIPVLQLRCCTDCFKLLHRKQLSIVQGTATDHLQEAYARMKDLMDRCVDLKAQYVSLTDALMAGDGSLTQAQELRMAILKHAEKADTIAKRIGDVSSDPSLSPRQAQLRMLIRAATSQFVKDLLVSLPHLPEAQQLERLAQQRREEAKRRVDRTVTQIPTTMVAGGWTPSVESFSRTEEDEDPLRQQIKNIRGFLEQARAANKMDEVEALTENLHQLEAAAGLRS</sequence>
<keyword evidence="5" id="KW-0175">Coiled coil</keyword>
<dbReference type="InterPro" id="IPR000306">
    <property type="entry name" value="Znf_FYVE"/>
</dbReference>
<dbReference type="GO" id="GO:0008270">
    <property type="term" value="F:zinc ion binding"/>
    <property type="evidence" value="ECO:0007669"/>
    <property type="project" value="UniProtKB-KW"/>
</dbReference>
<dbReference type="PROSITE" id="PS50178">
    <property type="entry name" value="ZF_FYVE"/>
    <property type="match status" value="1"/>
</dbReference>
<evidence type="ECO:0000313" key="7">
    <source>
        <dbReference type="Proteomes" id="UP000694867"/>
    </source>
</evidence>
<dbReference type="InterPro" id="IPR021565">
    <property type="entry name" value="Rbsn_Rab-bd"/>
</dbReference>
<dbReference type="InterPro" id="IPR017455">
    <property type="entry name" value="Znf_FYVE-rel"/>
</dbReference>
<dbReference type="PANTHER" id="PTHR13510">
    <property type="entry name" value="FYVE-FINGER-CONTAINING RAB5 EFFECTOR PROTEIN RABENOSYN-5-RELATED"/>
    <property type="match status" value="1"/>
</dbReference>
<dbReference type="SMART" id="SM00064">
    <property type="entry name" value="FYVE"/>
    <property type="match status" value="1"/>
</dbReference>
<feature type="domain" description="FYVE-type" evidence="6">
    <location>
        <begin position="155"/>
        <end position="227"/>
    </location>
</feature>
<keyword evidence="1" id="KW-0479">Metal-binding</keyword>
<dbReference type="PANTHER" id="PTHR13510:SF44">
    <property type="entry name" value="RABENOSYN-5"/>
    <property type="match status" value="1"/>
</dbReference>
<dbReference type="Pfam" id="PF11464">
    <property type="entry name" value="Rbsn"/>
    <property type="match status" value="1"/>
</dbReference>
<accession>A0AAJ6QN16</accession>
<evidence type="ECO:0000256" key="1">
    <source>
        <dbReference type="ARBA" id="ARBA00022723"/>
    </source>
</evidence>
<keyword evidence="2 4" id="KW-0863">Zinc-finger</keyword>
<dbReference type="Gene3D" id="3.30.40.10">
    <property type="entry name" value="Zinc/RING finger domain, C3HC4 (zinc finger)"/>
    <property type="match status" value="1"/>
</dbReference>
<dbReference type="SUPFAM" id="SSF140125">
    <property type="entry name" value="Rabenosyn-5 Rab-binding domain-like"/>
    <property type="match status" value="1"/>
</dbReference>
<name>A0AAJ6QN16_9ACAR</name>
<evidence type="ECO:0000259" key="6">
    <source>
        <dbReference type="PROSITE" id="PS50178"/>
    </source>
</evidence>
<keyword evidence="7" id="KW-1185">Reference proteome</keyword>